<keyword evidence="2" id="KW-0472">Membrane</keyword>
<keyword evidence="3" id="KW-0732">Signal</keyword>
<evidence type="ECO:0000256" key="2">
    <source>
        <dbReference type="SAM" id="Phobius"/>
    </source>
</evidence>
<feature type="region of interest" description="Disordered" evidence="1">
    <location>
        <begin position="286"/>
        <end position="334"/>
    </location>
</feature>
<gene>
    <name evidence="4" type="ORF">LTR16_004028</name>
</gene>
<feature type="compositionally biased region" description="Acidic residues" evidence="1">
    <location>
        <begin position="286"/>
        <end position="295"/>
    </location>
</feature>
<feature type="compositionally biased region" description="Low complexity" evidence="1">
    <location>
        <begin position="208"/>
        <end position="218"/>
    </location>
</feature>
<keyword evidence="2" id="KW-0812">Transmembrane</keyword>
<comment type="caution">
    <text evidence="4">The sequence shown here is derived from an EMBL/GenBank/DDBJ whole genome shotgun (WGS) entry which is preliminary data.</text>
</comment>
<feature type="region of interest" description="Disordered" evidence="1">
    <location>
        <begin position="367"/>
        <end position="393"/>
    </location>
</feature>
<feature type="region of interest" description="Disordered" evidence="1">
    <location>
        <begin position="114"/>
        <end position="153"/>
    </location>
</feature>
<feature type="transmembrane region" description="Helical" evidence="2">
    <location>
        <begin position="239"/>
        <end position="260"/>
    </location>
</feature>
<name>A0ABR0M6M0_9PEZI</name>
<keyword evidence="5" id="KW-1185">Reference proteome</keyword>
<evidence type="ECO:0000256" key="3">
    <source>
        <dbReference type="SAM" id="SignalP"/>
    </source>
</evidence>
<organism evidence="4 5">
    <name type="scientific">Cryomyces antarcticus</name>
    <dbReference type="NCBI Taxonomy" id="329879"/>
    <lineage>
        <taxon>Eukaryota</taxon>
        <taxon>Fungi</taxon>
        <taxon>Dikarya</taxon>
        <taxon>Ascomycota</taxon>
        <taxon>Pezizomycotina</taxon>
        <taxon>Dothideomycetes</taxon>
        <taxon>Dothideomycetes incertae sedis</taxon>
        <taxon>Cryomyces</taxon>
    </lineage>
</organism>
<keyword evidence="2" id="KW-1133">Transmembrane helix</keyword>
<dbReference type="EMBL" id="JAVRRA010000488">
    <property type="protein sequence ID" value="KAK5286805.1"/>
    <property type="molecule type" value="Genomic_DNA"/>
</dbReference>
<sequence>LFHNLAVLFISSVIGALSDRMAPTTSLSGSDLYSFPQPLPKRGEDEMDGHELFVPSKDADAPLRTKKVSSLIAHQLATSTQRVEDKCFSPSTSTHLHAATETDGGHLLEDAIHDASNRRPRSNKGRGPNTTINKLTNHGPTPPALPQETAGRFPRSSISKLERFPRMSSFLPEPRYAGNDRLFSTPLRAGGVVPQAPRRATRFPQEQSLSPTSTSTSLRDVPTLPTGANINLPDIPAPVTGVLAAFIVVGLAVAVILYFANFPPSFAWPFDFRSFVKHVYRQLDGEENSDHEEESAPNTSPSAAATGASYNHYTHSTPCTSNAEAPQYHHPSPRIRLRHPTQHKETASVPEAEWLLQRAAFDTTITKTSFEDGNGNGSVSKDEESLAPHTHHRPSWQAITTPLSASAMDFLHPTTHINSRSPCPAHAAAAPTPPLLPTSAYAAPPPAHGGERQKWHTQVGFLQRVDGAIERVADAVGRFTSDDGAEEHLLLPIARAERERMPGGGCE</sequence>
<evidence type="ECO:0008006" key="6">
    <source>
        <dbReference type="Google" id="ProtNLM"/>
    </source>
</evidence>
<feature type="compositionally biased region" description="Low complexity" evidence="1">
    <location>
        <begin position="296"/>
        <end position="309"/>
    </location>
</feature>
<evidence type="ECO:0000313" key="5">
    <source>
        <dbReference type="Proteomes" id="UP001357485"/>
    </source>
</evidence>
<dbReference type="Proteomes" id="UP001357485">
    <property type="component" value="Unassembled WGS sequence"/>
</dbReference>
<feature type="compositionally biased region" description="Polar residues" evidence="1">
    <location>
        <begin position="311"/>
        <end position="324"/>
    </location>
</feature>
<feature type="chain" id="PRO_5046383807" description="Transmembrane protein" evidence="3">
    <location>
        <begin position="19"/>
        <end position="507"/>
    </location>
</feature>
<evidence type="ECO:0000313" key="4">
    <source>
        <dbReference type="EMBL" id="KAK5286805.1"/>
    </source>
</evidence>
<feature type="compositionally biased region" description="Polar residues" evidence="1">
    <location>
        <begin position="128"/>
        <end position="139"/>
    </location>
</feature>
<proteinExistence type="predicted"/>
<feature type="non-terminal residue" evidence="4">
    <location>
        <position position="1"/>
    </location>
</feature>
<protein>
    <recommendedName>
        <fullName evidence="6">Transmembrane protein</fullName>
    </recommendedName>
</protein>
<feature type="region of interest" description="Disordered" evidence="1">
    <location>
        <begin position="23"/>
        <end position="47"/>
    </location>
</feature>
<accession>A0ABR0M6M0</accession>
<feature type="signal peptide" evidence="3">
    <location>
        <begin position="1"/>
        <end position="18"/>
    </location>
</feature>
<feature type="region of interest" description="Disordered" evidence="1">
    <location>
        <begin position="197"/>
        <end position="221"/>
    </location>
</feature>
<evidence type="ECO:0000256" key="1">
    <source>
        <dbReference type="SAM" id="MobiDB-lite"/>
    </source>
</evidence>
<reference evidence="4 5" key="1">
    <citation type="submission" date="2023-08" db="EMBL/GenBank/DDBJ databases">
        <title>Black Yeasts Isolated from many extreme environments.</title>
        <authorList>
            <person name="Coleine C."/>
            <person name="Stajich J.E."/>
            <person name="Selbmann L."/>
        </authorList>
    </citation>
    <scope>NUCLEOTIDE SEQUENCE [LARGE SCALE GENOMIC DNA]</scope>
    <source>
        <strain evidence="4 5">CCFEE 536</strain>
    </source>
</reference>